<sequence>MNLLKALFGGAEESPEEKRKNDDAKRFDMFKFDGVKAARMGNFDYAVRCYEEALKIKDDLEVRDYLSQAFVSSDKLPEAICQLKILAAAEPENINVWIQIARVAYMAEDYDAMNDACAAAMELDSKNPHVHYLYAQAYIAAGNNINAVAMLTKAIALKPDMADACLLRGKTLLAMGDVGGASDDADLLIKEYPESEDVLMFNARVASAQGKSDEAIQLYGRVTEVNPFCADAYRERGRLKYGKGDMAGASEDMQKVMEITPGAVADISGEFSAEGVEHKVRKAYSNMNPLGL</sequence>
<comment type="similarity">
    <text evidence="7">Belongs to the Tom70 family.</text>
</comment>
<name>A0ABX2AQ39_9BACT</name>
<dbReference type="PANTHER" id="PTHR46208">
    <property type="entry name" value="MITOCHONDRIAL IMPORT RECEPTOR SUBUNIT TOM70"/>
    <property type="match status" value="1"/>
</dbReference>
<keyword evidence="6" id="KW-0472">Membrane</keyword>
<feature type="region of interest" description="Disordered" evidence="9">
    <location>
        <begin position="1"/>
        <end position="22"/>
    </location>
</feature>
<evidence type="ECO:0000256" key="8">
    <source>
        <dbReference type="PROSITE-ProRule" id="PRU00339"/>
    </source>
</evidence>
<comment type="caution">
    <text evidence="10">The sequence shown here is derived from an EMBL/GenBank/DDBJ whole genome shotgun (WGS) entry which is preliminary data.</text>
</comment>
<dbReference type="Gene3D" id="1.25.40.10">
    <property type="entry name" value="Tetratricopeptide repeat domain"/>
    <property type="match status" value="2"/>
</dbReference>
<evidence type="ECO:0000256" key="5">
    <source>
        <dbReference type="ARBA" id="ARBA00022989"/>
    </source>
</evidence>
<reference evidence="10 11" key="1">
    <citation type="submission" date="2020-05" db="EMBL/GenBank/DDBJ databases">
        <title>Distinct polysaccharide utilization as determinants for interspecies competition between intestinal Prevotella spp.</title>
        <authorList>
            <person name="Galvez E.J.C."/>
            <person name="Iljazovic A."/>
            <person name="Strowig T."/>
        </authorList>
    </citation>
    <scope>NUCLEOTIDE SEQUENCE [LARGE SCALE GENOMIC DNA]</scope>
    <source>
        <strain evidence="10 11">PMUR</strain>
    </source>
</reference>
<dbReference type="Pfam" id="PF13181">
    <property type="entry name" value="TPR_8"/>
    <property type="match status" value="1"/>
</dbReference>
<gene>
    <name evidence="10" type="ORF">HPS56_09945</name>
</gene>
<feature type="repeat" description="TPR" evidence="8">
    <location>
        <begin position="230"/>
        <end position="263"/>
    </location>
</feature>
<dbReference type="Proteomes" id="UP000714420">
    <property type="component" value="Unassembled WGS sequence"/>
</dbReference>
<evidence type="ECO:0000256" key="9">
    <source>
        <dbReference type="SAM" id="MobiDB-lite"/>
    </source>
</evidence>
<evidence type="ECO:0000313" key="10">
    <source>
        <dbReference type="EMBL" id="NPD92657.1"/>
    </source>
</evidence>
<evidence type="ECO:0000313" key="11">
    <source>
        <dbReference type="Proteomes" id="UP000714420"/>
    </source>
</evidence>
<keyword evidence="3" id="KW-0677">Repeat</keyword>
<evidence type="ECO:0000256" key="6">
    <source>
        <dbReference type="ARBA" id="ARBA00023136"/>
    </source>
</evidence>
<dbReference type="EMBL" id="JABKKF010000009">
    <property type="protein sequence ID" value="NPD92657.1"/>
    <property type="molecule type" value="Genomic_DNA"/>
</dbReference>
<organism evidence="10 11">
    <name type="scientific">Xylanibacter muris</name>
    <dbReference type="NCBI Taxonomy" id="2736290"/>
    <lineage>
        <taxon>Bacteria</taxon>
        <taxon>Pseudomonadati</taxon>
        <taxon>Bacteroidota</taxon>
        <taxon>Bacteroidia</taxon>
        <taxon>Bacteroidales</taxon>
        <taxon>Prevotellaceae</taxon>
        <taxon>Xylanibacter</taxon>
    </lineage>
</organism>
<dbReference type="SUPFAM" id="SSF48452">
    <property type="entry name" value="TPR-like"/>
    <property type="match status" value="2"/>
</dbReference>
<feature type="repeat" description="TPR" evidence="8">
    <location>
        <begin position="128"/>
        <end position="161"/>
    </location>
</feature>
<dbReference type="SMART" id="SM00028">
    <property type="entry name" value="TPR"/>
    <property type="match status" value="6"/>
</dbReference>
<dbReference type="Pfam" id="PF13432">
    <property type="entry name" value="TPR_16"/>
    <property type="match status" value="1"/>
</dbReference>
<dbReference type="PROSITE" id="PS50005">
    <property type="entry name" value="TPR"/>
    <property type="match status" value="2"/>
</dbReference>
<keyword evidence="2" id="KW-0812">Transmembrane</keyword>
<evidence type="ECO:0000256" key="2">
    <source>
        <dbReference type="ARBA" id="ARBA00022692"/>
    </source>
</evidence>
<dbReference type="RefSeq" id="WP_172276043.1">
    <property type="nucleotide sequence ID" value="NZ_CASGMU010000010.1"/>
</dbReference>
<evidence type="ECO:0000256" key="3">
    <source>
        <dbReference type="ARBA" id="ARBA00022737"/>
    </source>
</evidence>
<accession>A0ABX2AQ39</accession>
<protein>
    <submittedName>
        <fullName evidence="10">Tetratricopeptide repeat protein</fullName>
    </submittedName>
</protein>
<evidence type="ECO:0000256" key="1">
    <source>
        <dbReference type="ARBA" id="ARBA00004167"/>
    </source>
</evidence>
<keyword evidence="11" id="KW-1185">Reference proteome</keyword>
<keyword evidence="4 8" id="KW-0802">TPR repeat</keyword>
<dbReference type="InterPro" id="IPR019734">
    <property type="entry name" value="TPR_rpt"/>
</dbReference>
<comment type="subcellular location">
    <subcellularLocation>
        <location evidence="1">Membrane</location>
        <topology evidence="1">Single-pass membrane protein</topology>
    </subcellularLocation>
</comment>
<keyword evidence="5" id="KW-1133">Transmembrane helix</keyword>
<dbReference type="InterPro" id="IPR011990">
    <property type="entry name" value="TPR-like_helical_dom_sf"/>
</dbReference>
<evidence type="ECO:0000256" key="7">
    <source>
        <dbReference type="ARBA" id="ARBA00038030"/>
    </source>
</evidence>
<proteinExistence type="inferred from homology"/>
<dbReference type="PANTHER" id="PTHR46208:SF1">
    <property type="entry name" value="MITOCHONDRIAL IMPORT RECEPTOR SUBUNIT TOM70"/>
    <property type="match status" value="1"/>
</dbReference>
<evidence type="ECO:0000256" key="4">
    <source>
        <dbReference type="ARBA" id="ARBA00022803"/>
    </source>
</evidence>